<gene>
    <name evidence="8" type="ORF">D0Y65_026055</name>
</gene>
<dbReference type="AlphaFoldDB" id="A0A445II78"/>
<evidence type="ECO:0000313" key="9">
    <source>
        <dbReference type="Proteomes" id="UP000289340"/>
    </source>
</evidence>
<evidence type="ECO:0000313" key="8">
    <source>
        <dbReference type="EMBL" id="RZB85787.1"/>
    </source>
</evidence>
<dbReference type="InterPro" id="IPR011009">
    <property type="entry name" value="Kinase-like_dom_sf"/>
</dbReference>
<dbReference type="Pfam" id="PF00069">
    <property type="entry name" value="Pkinase"/>
    <property type="match status" value="1"/>
</dbReference>
<organism evidence="8 9">
    <name type="scientific">Glycine soja</name>
    <name type="common">Wild soybean</name>
    <dbReference type="NCBI Taxonomy" id="3848"/>
    <lineage>
        <taxon>Eukaryota</taxon>
        <taxon>Viridiplantae</taxon>
        <taxon>Streptophyta</taxon>
        <taxon>Embryophyta</taxon>
        <taxon>Tracheophyta</taxon>
        <taxon>Spermatophyta</taxon>
        <taxon>Magnoliopsida</taxon>
        <taxon>eudicotyledons</taxon>
        <taxon>Gunneridae</taxon>
        <taxon>Pentapetalae</taxon>
        <taxon>rosids</taxon>
        <taxon>fabids</taxon>
        <taxon>Fabales</taxon>
        <taxon>Fabaceae</taxon>
        <taxon>Papilionoideae</taxon>
        <taxon>50 kb inversion clade</taxon>
        <taxon>NPAAA clade</taxon>
        <taxon>indigoferoid/millettioid clade</taxon>
        <taxon>Phaseoleae</taxon>
        <taxon>Glycine</taxon>
        <taxon>Glycine subgen. Soja</taxon>
    </lineage>
</organism>
<dbReference type="SUPFAM" id="SSF56112">
    <property type="entry name" value="Protein kinase-like (PK-like)"/>
    <property type="match status" value="1"/>
</dbReference>
<keyword evidence="3 6" id="KW-0547">Nucleotide-binding</keyword>
<proteinExistence type="predicted"/>
<keyword evidence="9" id="KW-1185">Reference proteome</keyword>
<evidence type="ECO:0000256" key="3">
    <source>
        <dbReference type="ARBA" id="ARBA00022741"/>
    </source>
</evidence>
<dbReference type="Gene3D" id="3.30.200.20">
    <property type="entry name" value="Phosphorylase Kinase, domain 1"/>
    <property type="match status" value="2"/>
</dbReference>
<dbReference type="GO" id="GO:0004674">
    <property type="term" value="F:protein serine/threonine kinase activity"/>
    <property type="evidence" value="ECO:0007669"/>
    <property type="project" value="UniProtKB-KW"/>
</dbReference>
<dbReference type="Gene3D" id="1.10.510.10">
    <property type="entry name" value="Transferase(Phosphotransferase) domain 1"/>
    <property type="match status" value="1"/>
</dbReference>
<dbReference type="GO" id="GO:0005524">
    <property type="term" value="F:ATP binding"/>
    <property type="evidence" value="ECO:0007669"/>
    <property type="project" value="UniProtKB-KW"/>
</dbReference>
<keyword evidence="2" id="KW-0808">Transferase</keyword>
<dbReference type="PANTHER" id="PTHR24350">
    <property type="entry name" value="SERINE/THREONINE-PROTEIN KINASE IAL-RELATED"/>
    <property type="match status" value="1"/>
</dbReference>
<dbReference type="InterPro" id="IPR030616">
    <property type="entry name" value="Aur-like"/>
</dbReference>
<evidence type="ECO:0000256" key="1">
    <source>
        <dbReference type="ARBA" id="ARBA00022527"/>
    </source>
</evidence>
<dbReference type="EMBL" id="QZWG01000010">
    <property type="protein sequence ID" value="RZB85787.1"/>
    <property type="molecule type" value="Genomic_DNA"/>
</dbReference>
<feature type="binding site" evidence="6">
    <location>
        <begin position="72"/>
        <end position="74"/>
    </location>
    <ligand>
        <name>ATP</name>
        <dbReference type="ChEBI" id="CHEBI:30616"/>
    </ligand>
</feature>
<evidence type="ECO:0000256" key="5">
    <source>
        <dbReference type="ARBA" id="ARBA00022840"/>
    </source>
</evidence>
<name>A0A445II78_GLYSO</name>
<protein>
    <submittedName>
        <fullName evidence="8">Serine/threonine-protein kinase Aurora-3</fullName>
    </submittedName>
</protein>
<keyword evidence="5 6" id="KW-0067">ATP-binding</keyword>
<feature type="domain" description="Protein kinase" evidence="7">
    <location>
        <begin position="43"/>
        <end position="98"/>
    </location>
</feature>
<evidence type="ECO:0000259" key="7">
    <source>
        <dbReference type="Pfam" id="PF00069"/>
    </source>
</evidence>
<evidence type="ECO:0000256" key="4">
    <source>
        <dbReference type="ARBA" id="ARBA00022777"/>
    </source>
</evidence>
<evidence type="ECO:0000256" key="2">
    <source>
        <dbReference type="ARBA" id="ARBA00022679"/>
    </source>
</evidence>
<comment type="caution">
    <text evidence="8">The sequence shown here is derived from an EMBL/GenBank/DDBJ whole genome shotgun (WGS) entry which is preliminary data.</text>
</comment>
<feature type="binding site" evidence="6">
    <location>
        <position position="31"/>
    </location>
    <ligand>
        <name>ATP</name>
        <dbReference type="ChEBI" id="CHEBI:30616"/>
    </ligand>
</feature>
<keyword evidence="4 8" id="KW-0418">Kinase</keyword>
<reference evidence="8 9" key="1">
    <citation type="submission" date="2018-09" db="EMBL/GenBank/DDBJ databases">
        <title>A high-quality reference genome of wild soybean provides a powerful tool to mine soybean genomes.</title>
        <authorList>
            <person name="Xie M."/>
            <person name="Chung C.Y.L."/>
            <person name="Li M.-W."/>
            <person name="Wong F.-L."/>
            <person name="Chan T.-F."/>
            <person name="Lam H.-M."/>
        </authorList>
    </citation>
    <scope>NUCLEOTIDE SEQUENCE [LARGE SCALE GENOMIC DNA]</scope>
    <source>
        <strain evidence="9">cv. W05</strain>
        <tissue evidence="8">Hypocotyl of etiolated seedlings</tissue>
    </source>
</reference>
<accession>A0A445II78</accession>
<dbReference type="Proteomes" id="UP000289340">
    <property type="component" value="Chromosome 10"/>
</dbReference>
<sequence>MASQNPAEEENSNRHWSLEDFEVGKPLGRGKFGRVFVAREVKMEILTSLRHTNILRLYGWFHDADRVLLILEYAHKAELYKELRKKDCLTEKQAATIYFDMHLTSRESDSSDFRIPFDKIFAVRDEIWILILTELRQRVAAILKSKA</sequence>
<dbReference type="InterPro" id="IPR000719">
    <property type="entry name" value="Prot_kinase_dom"/>
</dbReference>
<evidence type="ECO:0000256" key="6">
    <source>
        <dbReference type="PIRSR" id="PIRSR630616-2"/>
    </source>
</evidence>
<keyword evidence="1" id="KW-0723">Serine/threonine-protein kinase</keyword>
<feature type="non-terminal residue" evidence="8">
    <location>
        <position position="147"/>
    </location>
</feature>